<dbReference type="PANTHER" id="PTHR30461:SF2">
    <property type="entry name" value="SERINE RECOMBINASE PINE-RELATED"/>
    <property type="match status" value="1"/>
</dbReference>
<dbReference type="InterPro" id="IPR036162">
    <property type="entry name" value="Resolvase-like_N_sf"/>
</dbReference>
<dbReference type="AlphaFoldDB" id="A0A3S8UBZ3"/>
<evidence type="ECO:0000256" key="2">
    <source>
        <dbReference type="ARBA" id="ARBA00023172"/>
    </source>
</evidence>
<dbReference type="PANTHER" id="PTHR30461">
    <property type="entry name" value="DNA-INVERTASE FROM LAMBDOID PROPHAGE"/>
    <property type="match status" value="1"/>
</dbReference>
<dbReference type="Gene3D" id="3.40.50.1390">
    <property type="entry name" value="Resolvase, N-terminal catalytic domain"/>
    <property type="match status" value="1"/>
</dbReference>
<dbReference type="InterPro" id="IPR050639">
    <property type="entry name" value="SSR_resolvase"/>
</dbReference>
<name>A0A3S8UBZ3_9RHOB</name>
<dbReference type="GO" id="GO:0000150">
    <property type="term" value="F:DNA strand exchange activity"/>
    <property type="evidence" value="ECO:0007669"/>
    <property type="project" value="InterPro"/>
</dbReference>
<keyword evidence="1" id="KW-0238">DNA-binding</keyword>
<reference evidence="4 5" key="1">
    <citation type="submission" date="2018-12" db="EMBL/GenBank/DDBJ databases">
        <title>Complete genome sequencing of Tabrizicola sp. K13M18.</title>
        <authorList>
            <person name="Bae J.-W."/>
        </authorList>
    </citation>
    <scope>NUCLEOTIDE SEQUENCE [LARGE SCALE GENOMIC DNA]</scope>
    <source>
        <strain evidence="4 5">K13M18</strain>
    </source>
</reference>
<dbReference type="Proteomes" id="UP000282002">
    <property type="component" value="Chromosome"/>
</dbReference>
<sequence>MALMEAARDRAFDIVIAEALDRISRDQEDVAAIFKRPEHLWVTKELPDLQMIDERTWYAALVLRARYSSQAGNKRQTKKRVFSGLIRCGGCGGAMTIINRERYSCSARRERGTRSCPVSISAAELETRILAGLKDILFGRDDLIAEFAASFRMEVERMRRSRHQNADVHRKDLDKVNRGIERALAFILDGDGDPGIVRQKLAELEARKRDLERSLQEVNPAPGLEIHPNLGELYRRKVQEIEALLADEATRPQAMDHLRSLIDRIEVSPGETRGQAHVTLHGALASILHFATDARHAKATANGGISRVLMVAGTGFEPVTFRL</sequence>
<keyword evidence="5" id="KW-1185">Reference proteome</keyword>
<dbReference type="Pfam" id="PF13408">
    <property type="entry name" value="Zn_ribbon_recom"/>
    <property type="match status" value="1"/>
</dbReference>
<dbReference type="InterPro" id="IPR025827">
    <property type="entry name" value="Zn_ribbon_recom_dom"/>
</dbReference>
<dbReference type="KEGG" id="taw:EI545_12130"/>
<organism evidence="4 5">
    <name type="scientific">Tabrizicola piscis</name>
    <dbReference type="NCBI Taxonomy" id="2494374"/>
    <lineage>
        <taxon>Bacteria</taxon>
        <taxon>Pseudomonadati</taxon>
        <taxon>Pseudomonadota</taxon>
        <taxon>Alphaproteobacteria</taxon>
        <taxon>Rhodobacterales</taxon>
        <taxon>Paracoccaceae</taxon>
        <taxon>Tabrizicola</taxon>
    </lineage>
</organism>
<accession>A0A3S8UBZ3</accession>
<protein>
    <recommendedName>
        <fullName evidence="3">Recombinase zinc beta ribbon domain-containing protein</fullName>
    </recommendedName>
</protein>
<proteinExistence type="predicted"/>
<evidence type="ECO:0000256" key="1">
    <source>
        <dbReference type="ARBA" id="ARBA00023125"/>
    </source>
</evidence>
<dbReference type="GO" id="GO:0003677">
    <property type="term" value="F:DNA binding"/>
    <property type="evidence" value="ECO:0007669"/>
    <property type="project" value="UniProtKB-KW"/>
</dbReference>
<evidence type="ECO:0000259" key="3">
    <source>
        <dbReference type="Pfam" id="PF13408"/>
    </source>
</evidence>
<gene>
    <name evidence="4" type="ORF">EI545_12130</name>
</gene>
<dbReference type="OrthoDB" id="7277848at2"/>
<evidence type="ECO:0000313" key="5">
    <source>
        <dbReference type="Proteomes" id="UP000282002"/>
    </source>
</evidence>
<evidence type="ECO:0000313" key="4">
    <source>
        <dbReference type="EMBL" id="AZL61153.1"/>
    </source>
</evidence>
<feature type="domain" description="Recombinase zinc beta ribbon" evidence="3">
    <location>
        <begin position="82"/>
        <end position="133"/>
    </location>
</feature>
<dbReference type="EMBL" id="CP034328">
    <property type="protein sequence ID" value="AZL61153.1"/>
    <property type="molecule type" value="Genomic_DNA"/>
</dbReference>
<keyword evidence="2" id="KW-0233">DNA recombination</keyword>